<keyword evidence="3" id="KW-1185">Reference proteome</keyword>
<proteinExistence type="predicted"/>
<comment type="caution">
    <text evidence="2">The sequence shown here is derived from an EMBL/GenBank/DDBJ whole genome shotgun (WGS) entry which is preliminary data.</text>
</comment>
<dbReference type="AlphaFoldDB" id="A0AAV6RVU2"/>
<dbReference type="Proteomes" id="UP000693946">
    <property type="component" value="Linkage Group LG17"/>
</dbReference>
<feature type="region of interest" description="Disordered" evidence="1">
    <location>
        <begin position="1"/>
        <end position="89"/>
    </location>
</feature>
<dbReference type="EMBL" id="JAGKHQ010000009">
    <property type="protein sequence ID" value="KAG7509526.1"/>
    <property type="molecule type" value="Genomic_DNA"/>
</dbReference>
<feature type="compositionally biased region" description="Basic and acidic residues" evidence="1">
    <location>
        <begin position="8"/>
        <end position="55"/>
    </location>
</feature>
<accession>A0AAV6RVU2</accession>
<protein>
    <submittedName>
        <fullName evidence="2">Uncharacterized protein</fullName>
    </submittedName>
</protein>
<gene>
    <name evidence="2" type="ORF">JOB18_046864</name>
</gene>
<evidence type="ECO:0000313" key="3">
    <source>
        <dbReference type="Proteomes" id="UP000693946"/>
    </source>
</evidence>
<reference evidence="2 3" key="1">
    <citation type="journal article" date="2021" name="Sci. Rep.">
        <title>Chromosome anchoring in Senegalese sole (Solea senegalensis) reveals sex-associated markers and genome rearrangements in flatfish.</title>
        <authorList>
            <person name="Guerrero-Cozar I."/>
            <person name="Gomez-Garrido J."/>
            <person name="Berbel C."/>
            <person name="Martinez-Blanch J.F."/>
            <person name="Alioto T."/>
            <person name="Claros M.G."/>
            <person name="Gagnaire P.A."/>
            <person name="Manchado M."/>
        </authorList>
    </citation>
    <scope>NUCLEOTIDE SEQUENCE [LARGE SCALE GENOMIC DNA]</scope>
    <source>
        <strain evidence="2">Sse05_10M</strain>
    </source>
</reference>
<evidence type="ECO:0000256" key="1">
    <source>
        <dbReference type="SAM" id="MobiDB-lite"/>
    </source>
</evidence>
<organism evidence="2 3">
    <name type="scientific">Solea senegalensis</name>
    <name type="common">Senegalese sole</name>
    <dbReference type="NCBI Taxonomy" id="28829"/>
    <lineage>
        <taxon>Eukaryota</taxon>
        <taxon>Metazoa</taxon>
        <taxon>Chordata</taxon>
        <taxon>Craniata</taxon>
        <taxon>Vertebrata</taxon>
        <taxon>Euteleostomi</taxon>
        <taxon>Actinopterygii</taxon>
        <taxon>Neopterygii</taxon>
        <taxon>Teleostei</taxon>
        <taxon>Neoteleostei</taxon>
        <taxon>Acanthomorphata</taxon>
        <taxon>Carangaria</taxon>
        <taxon>Pleuronectiformes</taxon>
        <taxon>Pleuronectoidei</taxon>
        <taxon>Soleidae</taxon>
        <taxon>Solea</taxon>
    </lineage>
</organism>
<sequence length="89" mass="10357">MAPLSAAEKQRCYRARRDADPEKRAQYLNKEKERWRSDREEGRKRKASDLSEREKRAQRKKSTTPPSAPESPPHNENTPKPGPSRLDES</sequence>
<name>A0AAV6RVU2_SOLSE</name>
<evidence type="ECO:0000313" key="2">
    <source>
        <dbReference type="EMBL" id="KAG7509526.1"/>
    </source>
</evidence>